<name>A0A9D4KC33_DREPO</name>
<protein>
    <recommendedName>
        <fullName evidence="2">DDE-1 domain-containing protein</fullName>
    </recommendedName>
</protein>
<keyword evidence="4" id="KW-1185">Reference proteome</keyword>
<dbReference type="GO" id="GO:0005634">
    <property type="term" value="C:nucleus"/>
    <property type="evidence" value="ECO:0007669"/>
    <property type="project" value="TreeGrafter"/>
</dbReference>
<dbReference type="InterPro" id="IPR036397">
    <property type="entry name" value="RNaseH_sf"/>
</dbReference>
<evidence type="ECO:0000313" key="3">
    <source>
        <dbReference type="EMBL" id="KAH3836754.1"/>
    </source>
</evidence>
<dbReference type="InterPro" id="IPR004875">
    <property type="entry name" value="DDE_SF_endonuclease_dom"/>
</dbReference>
<dbReference type="EMBL" id="JAIWYP010000004">
    <property type="protein sequence ID" value="KAH3836754.1"/>
    <property type="molecule type" value="Genomic_DNA"/>
</dbReference>
<feature type="compositionally biased region" description="Polar residues" evidence="1">
    <location>
        <begin position="265"/>
        <end position="284"/>
    </location>
</feature>
<evidence type="ECO:0000313" key="4">
    <source>
        <dbReference type="Proteomes" id="UP000828390"/>
    </source>
</evidence>
<feature type="region of interest" description="Disordered" evidence="1">
    <location>
        <begin position="262"/>
        <end position="284"/>
    </location>
</feature>
<dbReference type="AlphaFoldDB" id="A0A9D4KC33"/>
<dbReference type="InterPro" id="IPR050863">
    <property type="entry name" value="CenT-Element_Derived"/>
</dbReference>
<dbReference type="GO" id="GO:0003677">
    <property type="term" value="F:DNA binding"/>
    <property type="evidence" value="ECO:0007669"/>
    <property type="project" value="TreeGrafter"/>
</dbReference>
<sequence length="358" mass="40630">MGNHVPPFFVFKGKRENPELMKGSSPGSRFCMSDSGWSNSNVLKIYLEQHFIPNVRRGENDKQPILLLFDGHSSHTSTDLIEWAISKNIILFVLPAHTSHILQPLDVAIFGPFKGHYYRECAAFMHRHMGRSVTKYDMAEIACTAYLHAMSPLNIVSAFRKTGIYPFNQQEIQAEKLFPCETFREDTPLQKVIAMKTGKEAVDKYFEDKYNRRSSSPMSPKTGVQVSKCTCKKAILKPKPSGKQITEATFLQQLYEYEHAKETRTGTTATNPKSPQPSTSGIHNNSIEIALSDNDISDEDSEVCCVCKSFYPPSEKNPYLKIVNWAYCDKCSHCVHLSFCHEKRVIRRGDTFLCPHCV</sequence>
<reference evidence="3" key="1">
    <citation type="journal article" date="2019" name="bioRxiv">
        <title>The Genome of the Zebra Mussel, Dreissena polymorpha: A Resource for Invasive Species Research.</title>
        <authorList>
            <person name="McCartney M.A."/>
            <person name="Auch B."/>
            <person name="Kono T."/>
            <person name="Mallez S."/>
            <person name="Zhang Y."/>
            <person name="Obille A."/>
            <person name="Becker A."/>
            <person name="Abrahante J.E."/>
            <person name="Garbe J."/>
            <person name="Badalamenti J.P."/>
            <person name="Herman A."/>
            <person name="Mangelson H."/>
            <person name="Liachko I."/>
            <person name="Sullivan S."/>
            <person name="Sone E.D."/>
            <person name="Koren S."/>
            <person name="Silverstein K.A.T."/>
            <person name="Beckman K.B."/>
            <person name="Gohl D.M."/>
        </authorList>
    </citation>
    <scope>NUCLEOTIDE SEQUENCE</scope>
    <source>
        <strain evidence="3">Duluth1</strain>
        <tissue evidence="3">Whole animal</tissue>
    </source>
</reference>
<proteinExistence type="predicted"/>
<comment type="caution">
    <text evidence="3">The sequence shown here is derived from an EMBL/GenBank/DDBJ whole genome shotgun (WGS) entry which is preliminary data.</text>
</comment>
<gene>
    <name evidence="3" type="ORF">DPMN_110129</name>
</gene>
<dbReference type="Pfam" id="PF03184">
    <property type="entry name" value="DDE_1"/>
    <property type="match status" value="1"/>
</dbReference>
<dbReference type="Gene3D" id="3.30.420.10">
    <property type="entry name" value="Ribonuclease H-like superfamily/Ribonuclease H"/>
    <property type="match status" value="1"/>
</dbReference>
<accession>A0A9D4KC33</accession>
<dbReference type="PANTHER" id="PTHR19303:SF74">
    <property type="entry name" value="POGO TRANSPOSABLE ELEMENT WITH KRAB DOMAIN"/>
    <property type="match status" value="1"/>
</dbReference>
<evidence type="ECO:0000256" key="1">
    <source>
        <dbReference type="SAM" id="MobiDB-lite"/>
    </source>
</evidence>
<reference evidence="3" key="2">
    <citation type="submission" date="2020-11" db="EMBL/GenBank/DDBJ databases">
        <authorList>
            <person name="McCartney M.A."/>
            <person name="Auch B."/>
            <person name="Kono T."/>
            <person name="Mallez S."/>
            <person name="Becker A."/>
            <person name="Gohl D.M."/>
            <person name="Silverstein K.A.T."/>
            <person name="Koren S."/>
            <person name="Bechman K.B."/>
            <person name="Herman A."/>
            <person name="Abrahante J.E."/>
            <person name="Garbe J."/>
        </authorList>
    </citation>
    <scope>NUCLEOTIDE SEQUENCE</scope>
    <source>
        <strain evidence="3">Duluth1</strain>
        <tissue evidence="3">Whole animal</tissue>
    </source>
</reference>
<feature type="domain" description="DDE-1" evidence="2">
    <location>
        <begin position="4"/>
        <end position="127"/>
    </location>
</feature>
<organism evidence="3 4">
    <name type="scientific">Dreissena polymorpha</name>
    <name type="common">Zebra mussel</name>
    <name type="synonym">Mytilus polymorpha</name>
    <dbReference type="NCBI Taxonomy" id="45954"/>
    <lineage>
        <taxon>Eukaryota</taxon>
        <taxon>Metazoa</taxon>
        <taxon>Spiralia</taxon>
        <taxon>Lophotrochozoa</taxon>
        <taxon>Mollusca</taxon>
        <taxon>Bivalvia</taxon>
        <taxon>Autobranchia</taxon>
        <taxon>Heteroconchia</taxon>
        <taxon>Euheterodonta</taxon>
        <taxon>Imparidentia</taxon>
        <taxon>Neoheterodontei</taxon>
        <taxon>Myida</taxon>
        <taxon>Dreissenoidea</taxon>
        <taxon>Dreissenidae</taxon>
        <taxon>Dreissena</taxon>
    </lineage>
</organism>
<evidence type="ECO:0000259" key="2">
    <source>
        <dbReference type="Pfam" id="PF03184"/>
    </source>
</evidence>
<dbReference type="PANTHER" id="PTHR19303">
    <property type="entry name" value="TRANSPOSON"/>
    <property type="match status" value="1"/>
</dbReference>
<dbReference type="Proteomes" id="UP000828390">
    <property type="component" value="Unassembled WGS sequence"/>
</dbReference>